<reference evidence="5" key="1">
    <citation type="submission" date="2022-11" db="EMBL/GenBank/DDBJ databases">
        <authorList>
            <person name="Petersen C."/>
        </authorList>
    </citation>
    <scope>NUCLEOTIDE SEQUENCE</scope>
    <source>
        <strain evidence="5">IBT 26290</strain>
    </source>
</reference>
<dbReference type="Gene3D" id="3.30.70.100">
    <property type="match status" value="1"/>
</dbReference>
<dbReference type="InterPro" id="IPR020456">
    <property type="entry name" value="Acylphosphatase"/>
</dbReference>
<dbReference type="Proteomes" id="UP001149163">
    <property type="component" value="Unassembled WGS sequence"/>
</dbReference>
<keyword evidence="6" id="KW-1185">Reference proteome</keyword>
<dbReference type="EMBL" id="JAPQKN010000002">
    <property type="protein sequence ID" value="KAJ5168733.1"/>
    <property type="molecule type" value="Genomic_DNA"/>
</dbReference>
<evidence type="ECO:0000259" key="4">
    <source>
        <dbReference type="PROSITE" id="PS51160"/>
    </source>
</evidence>
<dbReference type="GO" id="GO:0003998">
    <property type="term" value="F:acylphosphatase activity"/>
    <property type="evidence" value="ECO:0007669"/>
    <property type="project" value="UniProtKB-EC"/>
</dbReference>
<proteinExistence type="inferred from homology"/>
<dbReference type="InterPro" id="IPR001792">
    <property type="entry name" value="Acylphosphatase-like_dom"/>
</dbReference>
<dbReference type="PRINTS" id="PR00112">
    <property type="entry name" value="ACYLPHPHTASE"/>
</dbReference>
<dbReference type="InterPro" id="IPR036046">
    <property type="entry name" value="Acylphosphatase-like_dom_sf"/>
</dbReference>
<feature type="active site" evidence="1">
    <location>
        <position position="20"/>
    </location>
</feature>
<accession>A0A9W9I8G0</accession>
<evidence type="ECO:0000313" key="6">
    <source>
        <dbReference type="Proteomes" id="UP001149163"/>
    </source>
</evidence>
<comment type="similarity">
    <text evidence="3">Belongs to the acylphosphatase family.</text>
</comment>
<dbReference type="PANTHER" id="PTHR47268:SF4">
    <property type="entry name" value="ACYLPHOSPHATASE"/>
    <property type="match status" value="1"/>
</dbReference>
<reference evidence="5" key="2">
    <citation type="journal article" date="2023" name="IMA Fungus">
        <title>Comparative genomic study of the Penicillium genus elucidates a diverse pangenome and 15 lateral gene transfer events.</title>
        <authorList>
            <person name="Petersen C."/>
            <person name="Sorensen T."/>
            <person name="Nielsen M.R."/>
            <person name="Sondergaard T.E."/>
            <person name="Sorensen J.L."/>
            <person name="Fitzpatrick D.A."/>
            <person name="Frisvad J.C."/>
            <person name="Nielsen K.L."/>
        </authorList>
    </citation>
    <scope>NUCLEOTIDE SEQUENCE</scope>
    <source>
        <strain evidence="5">IBT 26290</strain>
    </source>
</reference>
<dbReference type="PROSITE" id="PS00150">
    <property type="entry name" value="ACYLPHOSPHATASE_1"/>
    <property type="match status" value="1"/>
</dbReference>
<dbReference type="Pfam" id="PF00708">
    <property type="entry name" value="Acylphosphatase"/>
    <property type="match status" value="1"/>
</dbReference>
<comment type="catalytic activity">
    <reaction evidence="1 2">
        <text>an acyl phosphate + H2O = a carboxylate + phosphate + H(+)</text>
        <dbReference type="Rhea" id="RHEA:14965"/>
        <dbReference type="ChEBI" id="CHEBI:15377"/>
        <dbReference type="ChEBI" id="CHEBI:15378"/>
        <dbReference type="ChEBI" id="CHEBI:29067"/>
        <dbReference type="ChEBI" id="CHEBI:43474"/>
        <dbReference type="ChEBI" id="CHEBI:59918"/>
        <dbReference type="EC" id="3.6.1.7"/>
    </reaction>
</comment>
<gene>
    <name evidence="5" type="ORF">N7482_004327</name>
</gene>
<feature type="domain" description="Acylphosphatase-like" evidence="4">
    <location>
        <begin position="5"/>
        <end position="92"/>
    </location>
</feature>
<organism evidence="5 6">
    <name type="scientific">Penicillium canariense</name>
    <dbReference type="NCBI Taxonomy" id="189055"/>
    <lineage>
        <taxon>Eukaryota</taxon>
        <taxon>Fungi</taxon>
        <taxon>Dikarya</taxon>
        <taxon>Ascomycota</taxon>
        <taxon>Pezizomycotina</taxon>
        <taxon>Eurotiomycetes</taxon>
        <taxon>Eurotiomycetidae</taxon>
        <taxon>Eurotiales</taxon>
        <taxon>Aspergillaceae</taxon>
        <taxon>Penicillium</taxon>
    </lineage>
</organism>
<dbReference type="SUPFAM" id="SSF54975">
    <property type="entry name" value="Acylphosphatase/BLUF domain-like"/>
    <property type="match status" value="1"/>
</dbReference>
<evidence type="ECO:0000256" key="2">
    <source>
        <dbReference type="RuleBase" id="RU000553"/>
    </source>
</evidence>
<dbReference type="GeneID" id="81425628"/>
<evidence type="ECO:0000313" key="5">
    <source>
        <dbReference type="EMBL" id="KAJ5168733.1"/>
    </source>
</evidence>
<dbReference type="PROSITE" id="PS51160">
    <property type="entry name" value="ACYLPHOSPHATASE_3"/>
    <property type="match status" value="1"/>
</dbReference>
<dbReference type="InterPro" id="IPR017968">
    <property type="entry name" value="Acylphosphatase_CS"/>
</dbReference>
<dbReference type="EC" id="3.6.1.7" evidence="1 2"/>
<dbReference type="AlphaFoldDB" id="A0A9W9I8G0"/>
<evidence type="ECO:0000256" key="3">
    <source>
        <dbReference type="RuleBase" id="RU004168"/>
    </source>
</evidence>
<dbReference type="PROSITE" id="PS00151">
    <property type="entry name" value="ACYLPHOSPHATASE_2"/>
    <property type="match status" value="1"/>
</dbReference>
<keyword evidence="1 2" id="KW-0378">Hydrolase</keyword>
<protein>
    <recommendedName>
        <fullName evidence="1 2">Acylphosphatase</fullName>
        <ecNumber evidence="1 2">3.6.1.7</ecNumber>
    </recommendedName>
</protein>
<dbReference type="PANTHER" id="PTHR47268">
    <property type="entry name" value="ACYLPHOSPHATASE"/>
    <property type="match status" value="1"/>
</dbReference>
<dbReference type="OrthoDB" id="7961613at2759"/>
<name>A0A9W9I8G0_9EURO</name>
<dbReference type="RefSeq" id="XP_056545194.1">
    <property type="nucleotide sequence ID" value="XM_056686452.1"/>
</dbReference>
<evidence type="ECO:0000256" key="1">
    <source>
        <dbReference type="PROSITE-ProRule" id="PRU00520"/>
    </source>
</evidence>
<feature type="active site" evidence="1">
    <location>
        <position position="38"/>
    </location>
</feature>
<comment type="caution">
    <text evidence="5">The sequence shown here is derived from an EMBL/GenBank/DDBJ whole genome shotgun (WGS) entry which is preliminary data.</text>
</comment>
<sequence length="102" mass="11406">MSSKRIAFKVHGSVQGVGFRDFTQKCATSHGLRGWVRNTTCGKVEGEVQGDGETVQKLLQQIDKGPRMAHVVKLEKREMELVDGEDRFLVMRTADSMFHQGA</sequence>